<feature type="transmembrane region" description="Helical" evidence="10">
    <location>
        <begin position="446"/>
        <end position="468"/>
    </location>
</feature>
<feature type="transmembrane region" description="Helical" evidence="10">
    <location>
        <begin position="560"/>
        <end position="580"/>
    </location>
</feature>
<keyword evidence="4" id="KW-0813">Transport</keyword>
<feature type="transmembrane region" description="Helical" evidence="10">
    <location>
        <begin position="111"/>
        <end position="136"/>
    </location>
</feature>
<evidence type="ECO:0000256" key="10">
    <source>
        <dbReference type="SAM" id="Phobius"/>
    </source>
</evidence>
<sequence>MLQKPECNDKASRKGSKQSKSSRFGFNSVCDGNGDAPRAALSDIDVEANSRKPSKLSRVSRASKGFQGVRSAILKVAEANKAPNLSVSEVDLEAVGPDINGKISILTRKTLGLTVGSFLSGFMMGILMGTGYGFYLGYLGLDSYVLSSDRCFSRRPMARSLVLLSALVLGALGPRLARTFVGTAGAARSPSGARRSVEVATEESVVAGDRLKLKLLSPEGDGITVACSEVILPSATGQLGILANHAPMMSALDTGVLRYKEDGQWKPVVVLGGFATVDSNQLSVLVNDFEKAESIETTEAQSEMDAASSMLEKAESKKDKLAAWIRREIFLLPFGCLSDSVPIWGCRRKSYLVIGWSITAVAIAVMGFHDLPAPYYCQAPDGSYDYTLPPCNPAAHDEKHFYVVPGFFLSLGLCLVGVAGEGLIIEYSQLEAWECRGQLKAELTMVGTAGGLLATLFIGCFMNSKAYLGTFDWGLQFNQIMYIALALVLIQIPLTMFLVWEPPLKQRPSFRQHLWSSWDLVQSKAFVGVIMFAFGTHMMVTVATTAGPLVRSQWAEVKVLQQQLCGMLSTFALLVSVWFIKVYFLQASWRKIFYIACVASVVLDAVPVYLTVFNVVRNQYFFLGEEILSALPMAAIKLVSALLLIEMAEPGKEGLCTGLLGTIYNASTPFGTAISNQIFALFQPNLYDVANYVADTPAFRETVAWSYAVTYATTLAGFVLIRLIPSQKEEAQHRKKEWGSHPFYGIMVLVLPTICFLYAITVLVMANIPELACLKAIGGPGCE</sequence>
<feature type="region of interest" description="Disordered" evidence="9">
    <location>
        <begin position="1"/>
        <end position="33"/>
    </location>
</feature>
<dbReference type="SUPFAM" id="SSF103473">
    <property type="entry name" value="MFS general substrate transporter"/>
    <property type="match status" value="1"/>
</dbReference>
<keyword evidence="6 10" id="KW-1133">Transmembrane helix</keyword>
<gene>
    <name evidence="12" type="ORF">CCMP2556_LOCUS46827</name>
</gene>
<organism evidence="12 13">
    <name type="scientific">Durusdinium trenchii</name>
    <dbReference type="NCBI Taxonomy" id="1381693"/>
    <lineage>
        <taxon>Eukaryota</taxon>
        <taxon>Sar</taxon>
        <taxon>Alveolata</taxon>
        <taxon>Dinophyceae</taxon>
        <taxon>Suessiales</taxon>
        <taxon>Symbiodiniaceae</taxon>
        <taxon>Durusdinium</taxon>
    </lineage>
</organism>
<comment type="subcellular location">
    <subcellularLocation>
        <location evidence="1">Membrane</location>
        <topology evidence="1">Multi-pass membrane protein</topology>
    </subcellularLocation>
</comment>
<accession>A0ABP0REB8</accession>
<evidence type="ECO:0000256" key="4">
    <source>
        <dbReference type="ARBA" id="ARBA00022448"/>
    </source>
</evidence>
<feature type="transmembrane region" description="Helical" evidence="10">
    <location>
        <begin position="702"/>
        <end position="723"/>
    </location>
</feature>
<evidence type="ECO:0000256" key="9">
    <source>
        <dbReference type="SAM" id="MobiDB-lite"/>
    </source>
</evidence>
<dbReference type="InterPro" id="IPR001469">
    <property type="entry name" value="ATP_synth_F1_dsu/esu"/>
</dbReference>
<dbReference type="CDD" id="cd12152">
    <property type="entry name" value="F1-ATPase_delta"/>
    <property type="match status" value="1"/>
</dbReference>
<protein>
    <recommendedName>
        <fullName evidence="11">ATP synthase F1 complex delta/epsilon subunit N-terminal domain-containing protein</fullName>
    </recommendedName>
</protein>
<evidence type="ECO:0000256" key="5">
    <source>
        <dbReference type="ARBA" id="ARBA00022692"/>
    </source>
</evidence>
<feature type="domain" description="ATP synthase F1 complex delta/epsilon subunit N-terminal" evidence="11">
    <location>
        <begin position="211"/>
        <end position="288"/>
    </location>
</feature>
<feature type="transmembrane region" description="Helical" evidence="10">
    <location>
        <begin position="350"/>
        <end position="368"/>
    </location>
</feature>
<feature type="transmembrane region" description="Helical" evidence="10">
    <location>
        <begin position="156"/>
        <end position="173"/>
    </location>
</feature>
<keyword evidence="8 10" id="KW-0472">Membrane</keyword>
<evidence type="ECO:0000256" key="8">
    <source>
        <dbReference type="ARBA" id="ARBA00023136"/>
    </source>
</evidence>
<comment type="similarity">
    <text evidence="3">Belongs to the major facilitator superfamily. Folate-biopterin transporter (TC 2.A.71) family.</text>
</comment>
<feature type="transmembrane region" description="Helical" evidence="10">
    <location>
        <begin position="592"/>
        <end position="615"/>
    </location>
</feature>
<dbReference type="PANTHER" id="PTHR31585:SF5">
    <property type="entry name" value="RNA-BINDING S4 DOMAIN-CONTAINING PROTEIN"/>
    <property type="match status" value="1"/>
</dbReference>
<dbReference type="Gene3D" id="2.60.15.10">
    <property type="entry name" value="F0F1 ATP synthase delta/epsilon subunit, N-terminal"/>
    <property type="match status" value="1"/>
</dbReference>
<evidence type="ECO:0000256" key="7">
    <source>
        <dbReference type="ARBA" id="ARBA00023065"/>
    </source>
</evidence>
<feature type="transmembrane region" description="Helical" evidence="10">
    <location>
        <begin position="480"/>
        <end position="500"/>
    </location>
</feature>
<evidence type="ECO:0000256" key="3">
    <source>
        <dbReference type="ARBA" id="ARBA00007015"/>
    </source>
</evidence>
<dbReference type="InterPro" id="IPR036259">
    <property type="entry name" value="MFS_trans_sf"/>
</dbReference>
<dbReference type="EMBL" id="CAXAMN010025895">
    <property type="protein sequence ID" value="CAK9098943.1"/>
    <property type="molecule type" value="Genomic_DNA"/>
</dbReference>
<comment type="similarity">
    <text evidence="2">Belongs to the ATPase epsilon chain family.</text>
</comment>
<dbReference type="HAMAP" id="MF_00530">
    <property type="entry name" value="ATP_synth_epsil_bac"/>
    <property type="match status" value="1"/>
</dbReference>
<dbReference type="NCBIfam" id="TIGR01216">
    <property type="entry name" value="ATP_synt_epsi"/>
    <property type="match status" value="1"/>
</dbReference>
<feature type="transmembrane region" description="Helical" evidence="10">
    <location>
        <begin position="402"/>
        <end position="425"/>
    </location>
</feature>
<feature type="transmembrane region" description="Helical" evidence="10">
    <location>
        <begin position="521"/>
        <end position="540"/>
    </location>
</feature>
<dbReference type="Proteomes" id="UP001642484">
    <property type="component" value="Unassembled WGS sequence"/>
</dbReference>
<feature type="compositionally biased region" description="Basic and acidic residues" evidence="9">
    <location>
        <begin position="1"/>
        <end position="12"/>
    </location>
</feature>
<evidence type="ECO:0000256" key="2">
    <source>
        <dbReference type="ARBA" id="ARBA00005712"/>
    </source>
</evidence>
<evidence type="ECO:0000313" key="13">
    <source>
        <dbReference type="Proteomes" id="UP001642484"/>
    </source>
</evidence>
<dbReference type="PANTHER" id="PTHR31585">
    <property type="entry name" value="FOLATE-BIOPTERIN TRANSPORTER 1, CHLOROPLASTIC"/>
    <property type="match status" value="1"/>
</dbReference>
<dbReference type="InterPro" id="IPR039309">
    <property type="entry name" value="BT1"/>
</dbReference>
<dbReference type="InterPro" id="IPR036771">
    <property type="entry name" value="ATPsynth_dsu/esu_N"/>
</dbReference>
<reference evidence="12 13" key="1">
    <citation type="submission" date="2024-02" db="EMBL/GenBank/DDBJ databases">
        <authorList>
            <person name="Chen Y."/>
            <person name="Shah S."/>
            <person name="Dougan E. K."/>
            <person name="Thang M."/>
            <person name="Chan C."/>
        </authorList>
    </citation>
    <scope>NUCLEOTIDE SEQUENCE [LARGE SCALE GENOMIC DNA]</scope>
</reference>
<keyword evidence="5 10" id="KW-0812">Transmembrane</keyword>
<comment type="caution">
    <text evidence="12">The sequence shown here is derived from an EMBL/GenBank/DDBJ whole genome shotgun (WGS) entry which is preliminary data.</text>
</comment>
<dbReference type="InterPro" id="IPR020546">
    <property type="entry name" value="ATP_synth_F1_dsu/esu_N"/>
</dbReference>
<proteinExistence type="inferred from homology"/>
<evidence type="ECO:0000256" key="6">
    <source>
        <dbReference type="ARBA" id="ARBA00022989"/>
    </source>
</evidence>
<feature type="transmembrane region" description="Helical" evidence="10">
    <location>
        <begin position="743"/>
        <end position="766"/>
    </location>
</feature>
<name>A0ABP0REB8_9DINO</name>
<evidence type="ECO:0000313" key="12">
    <source>
        <dbReference type="EMBL" id="CAK9098943.1"/>
    </source>
</evidence>
<dbReference type="SUPFAM" id="SSF51344">
    <property type="entry name" value="Epsilon subunit of F1F0-ATP synthase N-terminal domain"/>
    <property type="match status" value="1"/>
</dbReference>
<evidence type="ECO:0000259" key="11">
    <source>
        <dbReference type="Pfam" id="PF02823"/>
    </source>
</evidence>
<dbReference type="Pfam" id="PF02823">
    <property type="entry name" value="ATP-synt_DE_N"/>
    <property type="match status" value="1"/>
</dbReference>
<evidence type="ECO:0000256" key="1">
    <source>
        <dbReference type="ARBA" id="ARBA00004141"/>
    </source>
</evidence>
<keyword evidence="7" id="KW-0406">Ion transport</keyword>
<keyword evidence="13" id="KW-1185">Reference proteome</keyword>